<feature type="chain" id="PRO_5019204744" evidence="9">
    <location>
        <begin position="19"/>
        <end position="1043"/>
    </location>
</feature>
<accession>A0A401U5S5</accession>
<proteinExistence type="inferred from homology"/>
<dbReference type="Gene3D" id="2.40.170.20">
    <property type="entry name" value="TonB-dependent receptor, beta-barrel domain"/>
    <property type="match status" value="1"/>
</dbReference>
<evidence type="ECO:0000313" key="12">
    <source>
        <dbReference type="Proteomes" id="UP000288227"/>
    </source>
</evidence>
<evidence type="ECO:0000256" key="4">
    <source>
        <dbReference type="ARBA" id="ARBA00022692"/>
    </source>
</evidence>
<keyword evidence="5 9" id="KW-0732">Signal</keyword>
<keyword evidence="2 8" id="KW-0813">Transport</keyword>
<dbReference type="GO" id="GO:0015344">
    <property type="term" value="F:siderophore uptake transmembrane transporter activity"/>
    <property type="evidence" value="ECO:0007669"/>
    <property type="project" value="TreeGrafter"/>
</dbReference>
<dbReference type="InterPro" id="IPR036942">
    <property type="entry name" value="Beta-barrel_TonB_sf"/>
</dbReference>
<evidence type="ECO:0000259" key="10">
    <source>
        <dbReference type="Pfam" id="PF07715"/>
    </source>
</evidence>
<dbReference type="PANTHER" id="PTHR30069">
    <property type="entry name" value="TONB-DEPENDENT OUTER MEMBRANE RECEPTOR"/>
    <property type="match status" value="1"/>
</dbReference>
<comment type="similarity">
    <text evidence="8">Belongs to the TonB-dependent receptor family.</text>
</comment>
<dbReference type="GO" id="GO:0044718">
    <property type="term" value="P:siderophore transmembrane transport"/>
    <property type="evidence" value="ECO:0007669"/>
    <property type="project" value="TreeGrafter"/>
</dbReference>
<reference evidence="11 12" key="1">
    <citation type="submission" date="2018-11" db="EMBL/GenBank/DDBJ databases">
        <title>Chryseotalea sanarue gen. nov., sp., nov., a member of the family Cytophagaceae, isolated from a brackish lake in Hamamatsu Japan.</title>
        <authorList>
            <person name="Maejima Y."/>
            <person name="Iino T."/>
            <person name="Muraguchi Y."/>
            <person name="Fukuda K."/>
            <person name="Ohkuma M."/>
            <person name="Moriuchi R."/>
            <person name="Dohra H."/>
            <person name="Kimbara K."/>
            <person name="Shintani M."/>
        </authorList>
    </citation>
    <scope>NUCLEOTIDE SEQUENCE [LARGE SCALE GENOMIC DNA]</scope>
    <source>
        <strain evidence="11 12">Ys</strain>
    </source>
</reference>
<organism evidence="11 12">
    <name type="scientific">Chryseotalea sanaruensis</name>
    <dbReference type="NCBI Taxonomy" id="2482724"/>
    <lineage>
        <taxon>Bacteria</taxon>
        <taxon>Pseudomonadati</taxon>
        <taxon>Bacteroidota</taxon>
        <taxon>Cytophagia</taxon>
        <taxon>Cytophagales</taxon>
        <taxon>Chryseotaleaceae</taxon>
        <taxon>Chryseotalea</taxon>
    </lineage>
</organism>
<dbReference type="InterPro" id="IPR023996">
    <property type="entry name" value="TonB-dep_OMP_SusC/RagA"/>
</dbReference>
<name>A0A401U5S5_9BACT</name>
<dbReference type="InterPro" id="IPR037066">
    <property type="entry name" value="Plug_dom_sf"/>
</dbReference>
<evidence type="ECO:0000256" key="5">
    <source>
        <dbReference type="ARBA" id="ARBA00022729"/>
    </source>
</evidence>
<keyword evidence="4 8" id="KW-0812">Transmembrane</keyword>
<evidence type="ECO:0000256" key="2">
    <source>
        <dbReference type="ARBA" id="ARBA00022448"/>
    </source>
</evidence>
<dbReference type="InterPro" id="IPR008969">
    <property type="entry name" value="CarboxyPept-like_regulatory"/>
</dbReference>
<comment type="caution">
    <text evidence="11">The sequence shown here is derived from an EMBL/GenBank/DDBJ whole genome shotgun (WGS) entry which is preliminary data.</text>
</comment>
<dbReference type="FunFam" id="2.60.40.1120:FF:000003">
    <property type="entry name" value="Outer membrane protein Omp121"/>
    <property type="match status" value="1"/>
</dbReference>
<comment type="subcellular location">
    <subcellularLocation>
        <location evidence="1 8">Cell outer membrane</location>
        <topology evidence="1 8">Multi-pass membrane protein</topology>
    </subcellularLocation>
</comment>
<dbReference type="SUPFAM" id="SSF56935">
    <property type="entry name" value="Porins"/>
    <property type="match status" value="1"/>
</dbReference>
<dbReference type="Pfam" id="PF07715">
    <property type="entry name" value="Plug"/>
    <property type="match status" value="1"/>
</dbReference>
<evidence type="ECO:0000256" key="9">
    <source>
        <dbReference type="SAM" id="SignalP"/>
    </source>
</evidence>
<keyword evidence="6 8" id="KW-0472">Membrane</keyword>
<dbReference type="Gene3D" id="2.60.40.1120">
    <property type="entry name" value="Carboxypeptidase-like, regulatory domain"/>
    <property type="match status" value="1"/>
</dbReference>
<dbReference type="EMBL" id="BHXQ01000001">
    <property type="protein sequence ID" value="GCC50271.1"/>
    <property type="molecule type" value="Genomic_DNA"/>
</dbReference>
<dbReference type="SUPFAM" id="SSF49464">
    <property type="entry name" value="Carboxypeptidase regulatory domain-like"/>
    <property type="match status" value="1"/>
</dbReference>
<dbReference type="Pfam" id="PF13715">
    <property type="entry name" value="CarbopepD_reg_2"/>
    <property type="match status" value="1"/>
</dbReference>
<evidence type="ECO:0000256" key="7">
    <source>
        <dbReference type="ARBA" id="ARBA00023237"/>
    </source>
</evidence>
<dbReference type="GO" id="GO:0009279">
    <property type="term" value="C:cell outer membrane"/>
    <property type="evidence" value="ECO:0007669"/>
    <property type="project" value="UniProtKB-SubCell"/>
</dbReference>
<evidence type="ECO:0000256" key="3">
    <source>
        <dbReference type="ARBA" id="ARBA00022452"/>
    </source>
</evidence>
<keyword evidence="3 8" id="KW-1134">Transmembrane beta strand</keyword>
<dbReference type="InterPro" id="IPR039426">
    <property type="entry name" value="TonB-dep_rcpt-like"/>
</dbReference>
<gene>
    <name evidence="11" type="ORF">SanaruYs_04860</name>
</gene>
<keyword evidence="7 8" id="KW-0998">Cell outer membrane</keyword>
<keyword evidence="12" id="KW-1185">Reference proteome</keyword>
<evidence type="ECO:0000256" key="1">
    <source>
        <dbReference type="ARBA" id="ARBA00004571"/>
    </source>
</evidence>
<protein>
    <submittedName>
        <fullName evidence="11">TonB-dependent receptor</fullName>
    </submittedName>
</protein>
<dbReference type="Gene3D" id="2.170.130.10">
    <property type="entry name" value="TonB-dependent receptor, plug domain"/>
    <property type="match status" value="1"/>
</dbReference>
<dbReference type="PROSITE" id="PS52016">
    <property type="entry name" value="TONB_DEPENDENT_REC_3"/>
    <property type="match status" value="1"/>
</dbReference>
<feature type="signal peptide" evidence="9">
    <location>
        <begin position="1"/>
        <end position="18"/>
    </location>
</feature>
<keyword evidence="11" id="KW-0675">Receptor</keyword>
<evidence type="ECO:0000313" key="11">
    <source>
        <dbReference type="EMBL" id="GCC50271.1"/>
    </source>
</evidence>
<dbReference type="AlphaFoldDB" id="A0A401U5S5"/>
<evidence type="ECO:0000256" key="8">
    <source>
        <dbReference type="PROSITE-ProRule" id="PRU01360"/>
    </source>
</evidence>
<dbReference type="PANTHER" id="PTHR30069:SF29">
    <property type="entry name" value="HEMOGLOBIN AND HEMOGLOBIN-HAPTOGLOBIN-BINDING PROTEIN 1-RELATED"/>
    <property type="match status" value="1"/>
</dbReference>
<dbReference type="InterPro" id="IPR023997">
    <property type="entry name" value="TonB-dep_OMP_SusC/RagA_CS"/>
</dbReference>
<dbReference type="RefSeq" id="WP_127120917.1">
    <property type="nucleotide sequence ID" value="NZ_BHXQ01000001.1"/>
</dbReference>
<dbReference type="NCBIfam" id="TIGR04057">
    <property type="entry name" value="SusC_RagA_signa"/>
    <property type="match status" value="1"/>
</dbReference>
<dbReference type="NCBIfam" id="TIGR04056">
    <property type="entry name" value="OMP_RagA_SusC"/>
    <property type="match status" value="1"/>
</dbReference>
<dbReference type="OrthoDB" id="9768177at2"/>
<sequence>MKVKLLILFTLLSLFAQAQSQVKGKVVDEGGMPLPGVNVLIKGSTQGTVSDASGNFALNVNNNETLVFSFIGYAAQEVVFNGQTDLTVQLVLDITALQEIVVVGYGTSTVKELTGSVSSVKGSELMALNPQRIDQALQGQAAGVQISTASASPGGALNIRIRGLSTNGDNNPLVLVDGVPYGTEGLNALNPSDIESINVLKDASAGIYGVRAANGVIIITTKQGKKNTKPSLDFNGYSGVQSTTKQINLLNGYEYAVLKNEAFAAGGQPIPFNNVNIGDGTDWQDELFQQSPIQNYNLNISGGTEKSTYSIGGSYFDQEGIVGADKATYSRYNARINFTTEIAPKLTLQNVLLYTHEKRKSLPESGIGSVLYNTANASPANTILQPDGSYTYLEEFSDIINPFAQMANTFNDTKVNKIVGKQELTYKINDNFEVTGRIGYNYAIVSSKTFNPLVYYGNGKAQNSVNNPQLVPDSVTLFTKTIDSVFVNGQWTQQIVNFKMPRTSTVTESQQIYFNYNAEAFLNYNKVFNDVHSVKGTLGTSFIEDNSEGLSATAYTIPYNSVEFGDISIADGNNLLRNNSSFQSRTRLQSFFLRAEYGYDGKYLVSALIRRDGSSNFGANNRFGYFPAVSAAWVASEESFFNSNLIEFLKVRASFGVAGNDKIGLFRYRALLNGEGVYPFDNQLVTGIAIGAFGNQDLKWETTQQTNIGVDLTLLGGKVDVTADYYIKATSDLLFVPDVSAVVGAYGAGSSPPVVNGGDVRNSGLEFMVTYRNKIGKDLNFNIGYNLTTIKNEVTALQQGVDFYEFGGFGVGGGTATRMQVGYPIGYFFGYQTDGVYQSSQEVTERGVTQAGAEAGDLRYADLSGNGSINFSDDSDKTILGSAIPDVIMGLNLGVNYKGFDLSGLLYASIGNEILRNYERDQPLANQLAYRINRWTGAGSTNEHPRLTTAPTRNNVLSDYFVEDGSFLRIKNIQLGYTLPASVSEKIGASKLRVYVSANNLATFTKYMGYDPDFSSGSPLTGGVDQGVYPQAKIFMAGFNLNF</sequence>
<dbReference type="Proteomes" id="UP000288227">
    <property type="component" value="Unassembled WGS sequence"/>
</dbReference>
<feature type="domain" description="TonB-dependent receptor plug" evidence="10">
    <location>
        <begin position="110"/>
        <end position="216"/>
    </location>
</feature>
<dbReference type="InterPro" id="IPR012910">
    <property type="entry name" value="Plug_dom"/>
</dbReference>
<evidence type="ECO:0000256" key="6">
    <source>
        <dbReference type="ARBA" id="ARBA00023136"/>
    </source>
</evidence>